<keyword evidence="3" id="KW-1185">Reference proteome</keyword>
<keyword evidence="1" id="KW-0812">Transmembrane</keyword>
<sequence length="51" mass="5703">MMFQVTSPKFSSDKCNHKVTSIGILFVLPCPFLTFVNLAGYSKFFLVIVEG</sequence>
<name>A0A0C2XBB6_HEBCY</name>
<keyword evidence="1" id="KW-0472">Membrane</keyword>
<dbReference type="HOGENOM" id="CLU_3106623_0_0_1"/>
<feature type="transmembrane region" description="Helical" evidence="1">
    <location>
        <begin position="21"/>
        <end position="41"/>
    </location>
</feature>
<dbReference type="AlphaFoldDB" id="A0A0C2XBB6"/>
<gene>
    <name evidence="2" type="ORF">M413DRAFT_351501</name>
</gene>
<protein>
    <submittedName>
        <fullName evidence="2">Uncharacterized protein</fullName>
    </submittedName>
</protein>
<organism evidence="2 3">
    <name type="scientific">Hebeloma cylindrosporum</name>
    <dbReference type="NCBI Taxonomy" id="76867"/>
    <lineage>
        <taxon>Eukaryota</taxon>
        <taxon>Fungi</taxon>
        <taxon>Dikarya</taxon>
        <taxon>Basidiomycota</taxon>
        <taxon>Agaricomycotina</taxon>
        <taxon>Agaricomycetes</taxon>
        <taxon>Agaricomycetidae</taxon>
        <taxon>Agaricales</taxon>
        <taxon>Agaricineae</taxon>
        <taxon>Hymenogastraceae</taxon>
        <taxon>Hebeloma</taxon>
    </lineage>
</organism>
<proteinExistence type="predicted"/>
<keyword evidence="1" id="KW-1133">Transmembrane helix</keyword>
<evidence type="ECO:0000313" key="3">
    <source>
        <dbReference type="Proteomes" id="UP000053424"/>
    </source>
</evidence>
<evidence type="ECO:0000256" key="1">
    <source>
        <dbReference type="SAM" id="Phobius"/>
    </source>
</evidence>
<accession>A0A0C2XBB6</accession>
<dbReference type="EMBL" id="KN831826">
    <property type="protein sequence ID" value="KIM35243.1"/>
    <property type="molecule type" value="Genomic_DNA"/>
</dbReference>
<evidence type="ECO:0000313" key="2">
    <source>
        <dbReference type="EMBL" id="KIM35243.1"/>
    </source>
</evidence>
<reference evidence="3" key="2">
    <citation type="submission" date="2015-01" db="EMBL/GenBank/DDBJ databases">
        <title>Evolutionary Origins and Diversification of the Mycorrhizal Mutualists.</title>
        <authorList>
            <consortium name="DOE Joint Genome Institute"/>
            <consortium name="Mycorrhizal Genomics Consortium"/>
            <person name="Kohler A."/>
            <person name="Kuo A."/>
            <person name="Nagy L.G."/>
            <person name="Floudas D."/>
            <person name="Copeland A."/>
            <person name="Barry K.W."/>
            <person name="Cichocki N."/>
            <person name="Veneault-Fourrey C."/>
            <person name="LaButti K."/>
            <person name="Lindquist E.A."/>
            <person name="Lipzen A."/>
            <person name="Lundell T."/>
            <person name="Morin E."/>
            <person name="Murat C."/>
            <person name="Riley R."/>
            <person name="Ohm R."/>
            <person name="Sun H."/>
            <person name="Tunlid A."/>
            <person name="Henrissat B."/>
            <person name="Grigoriev I.V."/>
            <person name="Hibbett D.S."/>
            <person name="Martin F."/>
        </authorList>
    </citation>
    <scope>NUCLEOTIDE SEQUENCE [LARGE SCALE GENOMIC DNA]</scope>
    <source>
        <strain evidence="3">h7</strain>
    </source>
</reference>
<dbReference type="Proteomes" id="UP000053424">
    <property type="component" value="Unassembled WGS sequence"/>
</dbReference>
<reference evidence="2 3" key="1">
    <citation type="submission" date="2014-04" db="EMBL/GenBank/DDBJ databases">
        <authorList>
            <consortium name="DOE Joint Genome Institute"/>
            <person name="Kuo A."/>
            <person name="Gay G."/>
            <person name="Dore J."/>
            <person name="Kohler A."/>
            <person name="Nagy L.G."/>
            <person name="Floudas D."/>
            <person name="Copeland A."/>
            <person name="Barry K.W."/>
            <person name="Cichocki N."/>
            <person name="Veneault-Fourrey C."/>
            <person name="LaButti K."/>
            <person name="Lindquist E.A."/>
            <person name="Lipzen A."/>
            <person name="Lundell T."/>
            <person name="Morin E."/>
            <person name="Murat C."/>
            <person name="Sun H."/>
            <person name="Tunlid A."/>
            <person name="Henrissat B."/>
            <person name="Grigoriev I.V."/>
            <person name="Hibbett D.S."/>
            <person name="Martin F."/>
            <person name="Nordberg H.P."/>
            <person name="Cantor M.N."/>
            <person name="Hua S.X."/>
        </authorList>
    </citation>
    <scope>NUCLEOTIDE SEQUENCE [LARGE SCALE GENOMIC DNA]</scope>
    <source>
        <strain evidence="3">h7</strain>
    </source>
</reference>